<dbReference type="InterPro" id="IPR043130">
    <property type="entry name" value="CDP-OH_PTrfase_TM_dom"/>
</dbReference>
<dbReference type="PANTHER" id="PTHR14269">
    <property type="entry name" value="CDP-DIACYLGLYCEROL--GLYCEROL-3-PHOSPHATE 3-PHOSPHATIDYLTRANSFERASE-RELATED"/>
    <property type="match status" value="1"/>
</dbReference>
<dbReference type="PROSITE" id="PS00379">
    <property type="entry name" value="CDP_ALCOHOL_P_TRANSF"/>
    <property type="match status" value="1"/>
</dbReference>
<keyword evidence="11 17" id="KW-0472">Membrane</keyword>
<dbReference type="InterPro" id="IPR004533">
    <property type="entry name" value="CDP-diaglyc--ser_O-PTrfase"/>
</dbReference>
<evidence type="ECO:0000256" key="6">
    <source>
        <dbReference type="ARBA" id="ARBA00022516"/>
    </source>
</evidence>
<dbReference type="PANTHER" id="PTHR14269:SF61">
    <property type="entry name" value="CDP-DIACYLGLYCEROL--SERINE O-PHOSPHATIDYLTRANSFERASE"/>
    <property type="match status" value="1"/>
</dbReference>
<dbReference type="EMBL" id="JAPDDT010000006">
    <property type="protein sequence ID" value="MCW1924056.1"/>
    <property type="molecule type" value="Genomic_DNA"/>
</dbReference>
<keyword evidence="8 17" id="KW-0812">Transmembrane</keyword>
<proteinExistence type="inferred from homology"/>
<dbReference type="InterPro" id="IPR048254">
    <property type="entry name" value="CDP_ALCOHOL_P_TRANSF_CS"/>
</dbReference>
<feature type="transmembrane region" description="Helical" evidence="17">
    <location>
        <begin position="127"/>
        <end position="144"/>
    </location>
</feature>
<dbReference type="InterPro" id="IPR000462">
    <property type="entry name" value="CDP-OH_P_trans"/>
</dbReference>
<evidence type="ECO:0000313" key="18">
    <source>
        <dbReference type="EMBL" id="MCW1924056.1"/>
    </source>
</evidence>
<dbReference type="InterPro" id="IPR050324">
    <property type="entry name" value="CDP-alcohol_PTase-I"/>
</dbReference>
<dbReference type="Pfam" id="PF01066">
    <property type="entry name" value="CDP-OH_P_transf"/>
    <property type="match status" value="1"/>
</dbReference>
<keyword evidence="19" id="KW-1185">Reference proteome</keyword>
<keyword evidence="9 17" id="KW-1133">Transmembrane helix</keyword>
<sequence length="300" mass="32993">MFRPIEPDEPRIYLLPNLMTAGNLACGFFAVLTIFKGIFLATTPEGYVFESARPYYERAILLIFASCIFDLLDGRLARFGGQESPFGREFDSLADVISFGMAPSILMAKAVLFPLDEDLKHLNLEGVGWGLACIYVLCGAIRLARFNCLAALPQRKSTSTDFRGLPIPMAAGFISSLTYLVIYFNDTDRNLGAWKYVLAGAMLGLSVLMVSNVRYPSFKKVGWRTRGTPLVIVGAALVLIITVRFHYVMPAVLFSAYLLYGLVVRPFLPPKVQREIEAETISDGGDGEGEDDEDQNGSSG</sequence>
<gene>
    <name evidence="18" type="primary">pssA</name>
    <name evidence="18" type="ORF">OKA05_15925</name>
</gene>
<organism evidence="18 19">
    <name type="scientific">Luteolibacter arcticus</name>
    <dbReference type="NCBI Taxonomy" id="1581411"/>
    <lineage>
        <taxon>Bacteria</taxon>
        <taxon>Pseudomonadati</taxon>
        <taxon>Verrucomicrobiota</taxon>
        <taxon>Verrucomicrobiia</taxon>
        <taxon>Verrucomicrobiales</taxon>
        <taxon>Verrucomicrobiaceae</taxon>
        <taxon>Luteolibacter</taxon>
    </lineage>
</organism>
<evidence type="ECO:0000256" key="7">
    <source>
        <dbReference type="ARBA" id="ARBA00022679"/>
    </source>
</evidence>
<dbReference type="Proteomes" id="UP001320876">
    <property type="component" value="Unassembled WGS sequence"/>
</dbReference>
<keyword evidence="13" id="KW-1208">Phospholipid metabolism</keyword>
<evidence type="ECO:0000256" key="10">
    <source>
        <dbReference type="ARBA" id="ARBA00023098"/>
    </source>
</evidence>
<feature type="transmembrane region" description="Helical" evidence="17">
    <location>
        <begin position="251"/>
        <end position="268"/>
    </location>
</feature>
<comment type="caution">
    <text evidence="18">The sequence shown here is derived from an EMBL/GenBank/DDBJ whole genome shotgun (WGS) entry which is preliminary data.</text>
</comment>
<dbReference type="RefSeq" id="WP_264488160.1">
    <property type="nucleotide sequence ID" value="NZ_JAPDDT010000006.1"/>
</dbReference>
<dbReference type="GO" id="GO:0003882">
    <property type="term" value="F:CDP-diacylglycerol-serine O-phosphatidyltransferase activity"/>
    <property type="evidence" value="ECO:0007669"/>
    <property type="project" value="UniProtKB-EC"/>
</dbReference>
<evidence type="ECO:0000256" key="16">
    <source>
        <dbReference type="SAM" id="MobiDB-lite"/>
    </source>
</evidence>
<reference evidence="18 19" key="1">
    <citation type="submission" date="2022-10" db="EMBL/GenBank/DDBJ databases">
        <title>Luteolibacter arcticus strain CCTCC AB 2014275, whole genome shotgun sequencing project.</title>
        <authorList>
            <person name="Zhao G."/>
            <person name="Shen L."/>
        </authorList>
    </citation>
    <scope>NUCLEOTIDE SEQUENCE [LARGE SCALE GENOMIC DNA]</scope>
    <source>
        <strain evidence="18 19">CCTCC AB 2014275</strain>
    </source>
</reference>
<accession>A0ABT3GKR8</accession>
<dbReference type="EC" id="2.7.8.8" evidence="4"/>
<name>A0ABT3GKR8_9BACT</name>
<keyword evidence="7 15" id="KW-0808">Transferase</keyword>
<keyword evidence="10" id="KW-0443">Lipid metabolism</keyword>
<feature type="transmembrane region" description="Helical" evidence="17">
    <location>
        <begin position="227"/>
        <end position="245"/>
    </location>
</feature>
<comment type="subcellular location">
    <subcellularLocation>
        <location evidence="2">Endomembrane system</location>
        <topology evidence="2">Multi-pass membrane protein</topology>
    </subcellularLocation>
</comment>
<evidence type="ECO:0000256" key="5">
    <source>
        <dbReference type="ARBA" id="ARBA00017171"/>
    </source>
</evidence>
<dbReference type="Gene3D" id="1.20.120.1760">
    <property type="match status" value="1"/>
</dbReference>
<evidence type="ECO:0000256" key="11">
    <source>
        <dbReference type="ARBA" id="ARBA00023136"/>
    </source>
</evidence>
<evidence type="ECO:0000256" key="15">
    <source>
        <dbReference type="RuleBase" id="RU003750"/>
    </source>
</evidence>
<keyword evidence="6" id="KW-0444">Lipid biosynthesis</keyword>
<evidence type="ECO:0000256" key="12">
    <source>
        <dbReference type="ARBA" id="ARBA00023209"/>
    </source>
</evidence>
<evidence type="ECO:0000256" key="4">
    <source>
        <dbReference type="ARBA" id="ARBA00013174"/>
    </source>
</evidence>
<feature type="transmembrane region" description="Helical" evidence="17">
    <location>
        <begin position="165"/>
        <end position="184"/>
    </location>
</feature>
<feature type="transmembrane region" description="Helical" evidence="17">
    <location>
        <begin position="12"/>
        <end position="35"/>
    </location>
</feature>
<evidence type="ECO:0000256" key="17">
    <source>
        <dbReference type="SAM" id="Phobius"/>
    </source>
</evidence>
<comment type="catalytic activity">
    <reaction evidence="1">
        <text>a CDP-1,2-diacyl-sn-glycerol + L-serine = a 1,2-diacyl-sn-glycero-3-phospho-L-serine + CMP + H(+)</text>
        <dbReference type="Rhea" id="RHEA:16913"/>
        <dbReference type="ChEBI" id="CHEBI:15378"/>
        <dbReference type="ChEBI" id="CHEBI:33384"/>
        <dbReference type="ChEBI" id="CHEBI:57262"/>
        <dbReference type="ChEBI" id="CHEBI:58332"/>
        <dbReference type="ChEBI" id="CHEBI:60377"/>
        <dbReference type="EC" id="2.7.8.8"/>
    </reaction>
</comment>
<keyword evidence="12" id="KW-0594">Phospholipid biosynthesis</keyword>
<evidence type="ECO:0000256" key="8">
    <source>
        <dbReference type="ARBA" id="ARBA00022692"/>
    </source>
</evidence>
<feature type="compositionally biased region" description="Acidic residues" evidence="16">
    <location>
        <begin position="285"/>
        <end position="300"/>
    </location>
</feature>
<evidence type="ECO:0000256" key="14">
    <source>
        <dbReference type="ARBA" id="ARBA00032361"/>
    </source>
</evidence>
<feature type="transmembrane region" description="Helical" evidence="17">
    <location>
        <begin position="196"/>
        <end position="215"/>
    </location>
</feature>
<comment type="similarity">
    <text evidence="3 15">Belongs to the CDP-alcohol phosphatidyltransferase class-I family.</text>
</comment>
<dbReference type="NCBIfam" id="TIGR00473">
    <property type="entry name" value="pssA"/>
    <property type="match status" value="1"/>
</dbReference>
<evidence type="ECO:0000256" key="9">
    <source>
        <dbReference type="ARBA" id="ARBA00022989"/>
    </source>
</evidence>
<evidence type="ECO:0000256" key="13">
    <source>
        <dbReference type="ARBA" id="ARBA00023264"/>
    </source>
</evidence>
<evidence type="ECO:0000313" key="19">
    <source>
        <dbReference type="Proteomes" id="UP001320876"/>
    </source>
</evidence>
<evidence type="ECO:0000256" key="1">
    <source>
        <dbReference type="ARBA" id="ARBA00000287"/>
    </source>
</evidence>
<evidence type="ECO:0000256" key="3">
    <source>
        <dbReference type="ARBA" id="ARBA00010441"/>
    </source>
</evidence>
<feature type="region of interest" description="Disordered" evidence="16">
    <location>
        <begin position="278"/>
        <end position="300"/>
    </location>
</feature>
<evidence type="ECO:0000256" key="2">
    <source>
        <dbReference type="ARBA" id="ARBA00004127"/>
    </source>
</evidence>
<protein>
    <recommendedName>
        <fullName evidence="5">CDP-diacylglycerol--serine O-phosphatidyltransferase</fullName>
        <ecNumber evidence="4">2.7.8.8</ecNumber>
    </recommendedName>
    <alternativeName>
        <fullName evidence="14">Phosphatidylserine synthase</fullName>
    </alternativeName>
</protein>